<dbReference type="InterPro" id="IPR012839">
    <property type="entry name" value="Organic_radical_activase"/>
</dbReference>
<dbReference type="Pfam" id="PF04055">
    <property type="entry name" value="Radical_SAM"/>
    <property type="match status" value="1"/>
</dbReference>
<dbReference type="PANTHER" id="PTHR30352:SF4">
    <property type="entry name" value="PYRUVATE FORMATE-LYASE 2-ACTIVATING ENZYME"/>
    <property type="match status" value="1"/>
</dbReference>
<keyword evidence="6 8" id="KW-0408">Iron</keyword>
<dbReference type="GO" id="GO:0051539">
    <property type="term" value="F:4 iron, 4 sulfur cluster binding"/>
    <property type="evidence" value="ECO:0007669"/>
    <property type="project" value="UniProtKB-UniRule"/>
</dbReference>
<keyword evidence="3 8" id="KW-0949">S-adenosyl-L-methionine</keyword>
<dbReference type="InterPro" id="IPR040074">
    <property type="entry name" value="BssD/PflA/YjjW"/>
</dbReference>
<accession>A0A4U9DBL2</accession>
<keyword evidence="2 8" id="KW-0004">4Fe-4S</keyword>
<keyword evidence="5 8" id="KW-0560">Oxidoreductase</keyword>
<dbReference type="PIRSF" id="PIRSF000371">
    <property type="entry name" value="PFL_act_enz"/>
    <property type="match status" value="1"/>
</dbReference>
<feature type="binding site" evidence="8">
    <location>
        <position position="166"/>
    </location>
    <ligand>
        <name>S-adenosyl-L-methionine</name>
        <dbReference type="ChEBI" id="CHEBI:59789"/>
    </ligand>
</feature>
<keyword evidence="7 8" id="KW-0411">Iron-sulfur</keyword>
<dbReference type="PROSITE" id="PS51918">
    <property type="entry name" value="RADICAL_SAM"/>
    <property type="match status" value="1"/>
</dbReference>
<evidence type="ECO:0000313" key="12">
    <source>
        <dbReference type="Proteomes" id="UP000339249"/>
    </source>
</evidence>
<dbReference type="Gene3D" id="3.30.70.20">
    <property type="match status" value="1"/>
</dbReference>
<dbReference type="InterPro" id="IPR058240">
    <property type="entry name" value="rSAM_sf"/>
</dbReference>
<dbReference type="NCBIfam" id="TIGR04395">
    <property type="entry name" value="cutC_activ_rSAM"/>
    <property type="match status" value="1"/>
</dbReference>
<dbReference type="PANTHER" id="PTHR30352">
    <property type="entry name" value="PYRUVATE FORMATE-LYASE-ACTIVATING ENZYME"/>
    <property type="match status" value="1"/>
</dbReference>
<dbReference type="PROSITE" id="PS01087">
    <property type="entry name" value="RADICAL_ACTIVATING"/>
    <property type="match status" value="1"/>
</dbReference>
<dbReference type="PROSITE" id="PS51379">
    <property type="entry name" value="4FE4S_FER_2"/>
    <property type="match status" value="2"/>
</dbReference>
<keyword evidence="8" id="KW-0677">Repeat</keyword>
<keyword evidence="4 8" id="KW-0479">Metal-binding</keyword>
<feature type="binding site" evidence="8">
    <location>
        <position position="63"/>
    </location>
    <ligand>
        <name>[4Fe-4S] cluster</name>
        <dbReference type="ChEBI" id="CHEBI:49883"/>
        <label>1</label>
        <note>4Fe-4S-S-AdoMet</note>
    </ligand>
</feature>
<comment type="cofactor">
    <cofactor evidence="8">
        <name>[4Fe-4S] cluster</name>
        <dbReference type="ChEBI" id="CHEBI:49883"/>
    </cofactor>
    <text evidence="8">Binds 2 [4Fe-4S] clusters. One cluster is coordinated with 3 cysteines and an exchangeable S-adenosyl-L-methionine.</text>
</comment>
<dbReference type="Proteomes" id="UP000339249">
    <property type="component" value="Unassembled WGS sequence"/>
</dbReference>
<evidence type="ECO:0000256" key="8">
    <source>
        <dbReference type="HAMAP-Rule" id="MF_02059"/>
    </source>
</evidence>
<organism evidence="11 12">
    <name type="scientific">Raoultella terrigena</name>
    <name type="common">Klebsiella terrigena</name>
    <dbReference type="NCBI Taxonomy" id="577"/>
    <lineage>
        <taxon>Bacteria</taxon>
        <taxon>Pseudomonadati</taxon>
        <taxon>Pseudomonadota</taxon>
        <taxon>Gammaproteobacteria</taxon>
        <taxon>Enterobacterales</taxon>
        <taxon>Enterobacteriaceae</taxon>
        <taxon>Klebsiella/Raoultella group</taxon>
        <taxon>Raoultella</taxon>
    </lineage>
</organism>
<gene>
    <name evidence="11" type="primary">hpdA_1</name>
    <name evidence="8" type="synonym">cutD</name>
    <name evidence="11" type="ORF">NCTC9185_05730</name>
</gene>
<evidence type="ECO:0000256" key="1">
    <source>
        <dbReference type="ARBA" id="ARBA00009777"/>
    </source>
</evidence>
<evidence type="ECO:0000256" key="2">
    <source>
        <dbReference type="ARBA" id="ARBA00022485"/>
    </source>
</evidence>
<comment type="function">
    <text evidence="8">Catalyzes activation of the choline trimethylamine-lyase CutC under anaerobic conditions by generation of an organic free radical on a glycine residue, via an homolytic cleavage of S-adenosyl-L-methionine (SAM).</text>
</comment>
<feature type="binding site" evidence="8">
    <location>
        <position position="82"/>
    </location>
    <ligand>
        <name>[4Fe-4S] cluster</name>
        <dbReference type="ChEBI" id="CHEBI:49883"/>
        <label>2</label>
    </ligand>
</feature>
<dbReference type="InterPro" id="IPR007197">
    <property type="entry name" value="rSAM"/>
</dbReference>
<dbReference type="InterPro" id="IPR017896">
    <property type="entry name" value="4Fe4S_Fe-S-bd"/>
</dbReference>
<proteinExistence type="inferred from homology"/>
<comment type="pathway">
    <text evidence="8">Amine and polyamine metabolism; choline degradation.</text>
</comment>
<dbReference type="EC" id="1.97.1.-" evidence="8"/>
<feature type="domain" description="4Fe-4S ferredoxin-type" evidence="9">
    <location>
        <begin position="106"/>
        <end position="136"/>
    </location>
</feature>
<dbReference type="EMBL" id="CABDVU010000001">
    <property type="protein sequence ID" value="VTN13688.1"/>
    <property type="molecule type" value="Genomic_DNA"/>
</dbReference>
<evidence type="ECO:0000256" key="4">
    <source>
        <dbReference type="ARBA" id="ARBA00022723"/>
    </source>
</evidence>
<dbReference type="SFLD" id="SFLDG01066">
    <property type="entry name" value="organic_radical-activating_enz"/>
    <property type="match status" value="1"/>
</dbReference>
<reference evidence="11 12" key="1">
    <citation type="submission" date="2019-04" db="EMBL/GenBank/DDBJ databases">
        <authorList>
            <consortium name="Pathogen Informatics"/>
        </authorList>
    </citation>
    <scope>NUCLEOTIDE SEQUENCE [LARGE SCALE GENOMIC DNA]</scope>
    <source>
        <strain evidence="11 12">NCTC9185</strain>
    </source>
</reference>
<feature type="binding site" evidence="8">
    <location>
        <position position="60"/>
    </location>
    <ligand>
        <name>[4Fe-4S] cluster</name>
        <dbReference type="ChEBI" id="CHEBI:49883"/>
        <label>1</label>
        <note>4Fe-4S-S-AdoMet</note>
    </ligand>
</feature>
<evidence type="ECO:0000256" key="5">
    <source>
        <dbReference type="ARBA" id="ARBA00023002"/>
    </source>
</evidence>
<evidence type="ECO:0000259" key="10">
    <source>
        <dbReference type="PROSITE" id="PS51918"/>
    </source>
</evidence>
<evidence type="ECO:0000256" key="6">
    <source>
        <dbReference type="ARBA" id="ARBA00023004"/>
    </source>
</evidence>
<sequence>MTGVNRRDQRIYGSKEDGEEASVIATQELTGRIFNIQKYSIYDGDGIRTLVFFKGCNIRCPWCANPEGLTSQFQVMFSQDKCVNCGDCVSVCPAGIHYRAEENGTMKHFVDRNKDCIGCRKCEEICTQNALDIMGKDVTVSELMEIIMQDYDFYIASGGGVTIGGGEMSLQTDFAVALFSECKKMMLNTAVETQGTTSLANYQKLAPVTDTFLFDIKQINSAHHKALFGIGNEGIRRNLEWLVDSGANVIVRMPLVRGYNDSWEAITGAIDYVQNLAKRGNIRRIDMLPYHQLGRKKYERLDMPYPITQDPSYSPEELDQLETFFAQFDFDIRLVRH</sequence>
<feature type="binding site" evidence="8">
    <location>
        <position position="85"/>
    </location>
    <ligand>
        <name>[4Fe-4S] cluster</name>
        <dbReference type="ChEBI" id="CHEBI:49883"/>
        <label>2</label>
    </ligand>
</feature>
<dbReference type="GO" id="GO:0042426">
    <property type="term" value="P:choline catabolic process"/>
    <property type="evidence" value="ECO:0007669"/>
    <property type="project" value="UniProtKB-UniRule"/>
</dbReference>
<dbReference type="GO" id="GO:0046872">
    <property type="term" value="F:metal ion binding"/>
    <property type="evidence" value="ECO:0007669"/>
    <property type="project" value="UniProtKB-KW"/>
</dbReference>
<dbReference type="SFLD" id="SFLDG01118">
    <property type="entry name" value="activating_enzymes__group_2"/>
    <property type="match status" value="1"/>
</dbReference>
<dbReference type="Pfam" id="PF13187">
    <property type="entry name" value="Fer4_9"/>
    <property type="match status" value="1"/>
</dbReference>
<dbReference type="SUPFAM" id="SSF54862">
    <property type="entry name" value="4Fe-4S ferredoxins"/>
    <property type="match status" value="1"/>
</dbReference>
<evidence type="ECO:0000259" key="9">
    <source>
        <dbReference type="PROSITE" id="PS51379"/>
    </source>
</evidence>
<comment type="catalytic activity">
    <reaction evidence="8">
        <text>glycyl-[protein] + reduced [flavodoxin] + S-adenosyl-L-methionine = glycin-2-yl radical-[protein] + semiquinone [flavodoxin] + 5'-deoxyadenosine + L-methionine + H(+)</text>
        <dbReference type="Rhea" id="RHEA:61976"/>
        <dbReference type="Rhea" id="RHEA-COMP:10622"/>
        <dbReference type="Rhea" id="RHEA-COMP:14480"/>
        <dbReference type="Rhea" id="RHEA-COMP:15993"/>
        <dbReference type="Rhea" id="RHEA-COMP:15994"/>
        <dbReference type="ChEBI" id="CHEBI:15378"/>
        <dbReference type="ChEBI" id="CHEBI:17319"/>
        <dbReference type="ChEBI" id="CHEBI:29947"/>
        <dbReference type="ChEBI" id="CHEBI:32722"/>
        <dbReference type="ChEBI" id="CHEBI:57618"/>
        <dbReference type="ChEBI" id="CHEBI:57844"/>
        <dbReference type="ChEBI" id="CHEBI:59789"/>
        <dbReference type="ChEBI" id="CHEBI:140311"/>
    </reaction>
</comment>
<dbReference type="HAMAP" id="MF_02059">
    <property type="entry name" value="Activ_enz_CutD"/>
    <property type="match status" value="1"/>
</dbReference>
<feature type="binding site" evidence="8">
    <location>
        <begin position="62"/>
        <end position="64"/>
    </location>
    <ligand>
        <name>S-adenosyl-L-methionine</name>
        <dbReference type="ChEBI" id="CHEBI:59789"/>
    </ligand>
</feature>
<evidence type="ECO:0000256" key="3">
    <source>
        <dbReference type="ARBA" id="ARBA00022691"/>
    </source>
</evidence>
<dbReference type="InterPro" id="IPR030905">
    <property type="entry name" value="CutC_activ_rSAM"/>
</dbReference>
<dbReference type="Gene3D" id="3.20.20.70">
    <property type="entry name" value="Aldolase class I"/>
    <property type="match status" value="1"/>
</dbReference>
<feature type="binding site" evidence="8">
    <location>
        <position position="291"/>
    </location>
    <ligand>
        <name>S-adenosyl-L-methionine</name>
        <dbReference type="ChEBI" id="CHEBI:59789"/>
    </ligand>
</feature>
<feature type="domain" description="Radical SAM core" evidence="10">
    <location>
        <begin position="42"/>
        <end position="329"/>
    </location>
</feature>
<dbReference type="InterPro" id="IPR017900">
    <property type="entry name" value="4Fe4S_Fe_S_CS"/>
</dbReference>
<feature type="domain" description="4Fe-4S ferredoxin-type" evidence="9">
    <location>
        <begin position="73"/>
        <end position="102"/>
    </location>
</feature>
<dbReference type="NCBIfam" id="TIGR02494">
    <property type="entry name" value="PFLE_PFLC"/>
    <property type="match status" value="1"/>
</dbReference>
<evidence type="ECO:0000313" key="11">
    <source>
        <dbReference type="EMBL" id="VTN13688.1"/>
    </source>
</evidence>
<dbReference type="AlphaFoldDB" id="A0A4U9DBL2"/>
<feature type="binding site" evidence="8">
    <location>
        <position position="56"/>
    </location>
    <ligand>
        <name>[4Fe-4S] cluster</name>
        <dbReference type="ChEBI" id="CHEBI:49883"/>
        <label>1</label>
        <note>4Fe-4S-S-AdoMet</note>
    </ligand>
</feature>
<dbReference type="PROSITE" id="PS00198">
    <property type="entry name" value="4FE4S_FER_1"/>
    <property type="match status" value="1"/>
</dbReference>
<dbReference type="InterPro" id="IPR001989">
    <property type="entry name" value="Radical_activat_CS"/>
</dbReference>
<dbReference type="InterPro" id="IPR013785">
    <property type="entry name" value="Aldolase_TIM"/>
</dbReference>
<dbReference type="InterPro" id="IPR034457">
    <property type="entry name" value="Organic_radical-activating"/>
</dbReference>
<feature type="binding site" evidence="8">
    <location>
        <position position="88"/>
    </location>
    <ligand>
        <name>[4Fe-4S] cluster</name>
        <dbReference type="ChEBI" id="CHEBI:49883"/>
        <label>2</label>
    </ligand>
</feature>
<dbReference type="SFLD" id="SFLDS00029">
    <property type="entry name" value="Radical_SAM"/>
    <property type="match status" value="1"/>
</dbReference>
<dbReference type="UniPathway" id="UPA01069"/>
<dbReference type="GO" id="GO:0016491">
    <property type="term" value="F:oxidoreductase activity"/>
    <property type="evidence" value="ECO:0007669"/>
    <property type="project" value="UniProtKB-UniRule"/>
</dbReference>
<protein>
    <recommendedName>
        <fullName evidence="8">Choline trimethylamine-lyase activating enzyme</fullName>
        <ecNumber evidence="8">1.97.1.-</ecNumber>
    </recommendedName>
    <alternativeName>
        <fullName evidence="8">Choline utilization protein D</fullName>
    </alternativeName>
    <alternativeName>
        <fullName evidence="8">GRE activase CutD</fullName>
    </alternativeName>
    <alternativeName>
        <fullName evidence="8">Glycyl-radical enzyme activating enzyme CutD</fullName>
        <shortName evidence="8">GRE activating enzyme CutD</shortName>
    </alternativeName>
</protein>
<dbReference type="SUPFAM" id="SSF102114">
    <property type="entry name" value="Radical SAM enzymes"/>
    <property type="match status" value="1"/>
</dbReference>
<feature type="binding site" evidence="8">
    <location>
        <begin position="215"/>
        <end position="217"/>
    </location>
    <ligand>
        <name>S-adenosyl-L-methionine</name>
        <dbReference type="ChEBI" id="CHEBI:59789"/>
    </ligand>
</feature>
<name>A0A4U9DBL2_RAOTE</name>
<feature type="binding site" evidence="8">
    <location>
        <position position="126"/>
    </location>
    <ligand>
        <name>[4Fe-4S] cluster</name>
        <dbReference type="ChEBI" id="CHEBI:49883"/>
        <label>2</label>
    </ligand>
</feature>
<evidence type="ECO:0000256" key="7">
    <source>
        <dbReference type="ARBA" id="ARBA00023014"/>
    </source>
</evidence>
<comment type="similarity">
    <text evidence="1 8">Belongs to the organic radical-activating enzymes family.</text>
</comment>